<evidence type="ECO:0000313" key="3">
    <source>
        <dbReference type="Proteomes" id="UP000186108"/>
    </source>
</evidence>
<evidence type="ECO:0000256" key="1">
    <source>
        <dbReference type="SAM" id="MobiDB-lite"/>
    </source>
</evidence>
<dbReference type="EMBL" id="CP009111">
    <property type="protein sequence ID" value="ANS31326.1"/>
    <property type="molecule type" value="Genomic_DNA"/>
</dbReference>
<protein>
    <submittedName>
        <fullName evidence="2">Uncharacterized protein</fullName>
    </submittedName>
</protein>
<organism evidence="2 3">
    <name type="scientific">Rhodococcus opacus</name>
    <name type="common">Nocardia opaca</name>
    <dbReference type="NCBI Taxonomy" id="37919"/>
    <lineage>
        <taxon>Bacteria</taxon>
        <taxon>Bacillati</taxon>
        <taxon>Actinomycetota</taxon>
        <taxon>Actinomycetes</taxon>
        <taxon>Mycobacteriales</taxon>
        <taxon>Nocardiaceae</taxon>
        <taxon>Rhodococcus</taxon>
    </lineage>
</organism>
<gene>
    <name evidence="2" type="ORF">R1CP_33535</name>
</gene>
<sequence>MTRLRHHVRLFRALAGAWPSSVNRATHLLEQQEIHTETGAAAVPVQQKRVLSAEKEVEVQGGSPLSEDIVNTGS</sequence>
<evidence type="ECO:0000313" key="2">
    <source>
        <dbReference type="EMBL" id="ANS31326.1"/>
    </source>
</evidence>
<name>A0A1B1KFE1_RHOOP</name>
<dbReference type="AlphaFoldDB" id="A0A1B1KFE1"/>
<reference evidence="2 3" key="1">
    <citation type="submission" date="2014-07" db="EMBL/GenBank/DDBJ databases">
        <authorList>
            <person name="Zhang J.E."/>
            <person name="Yang H."/>
            <person name="Guo J."/>
            <person name="Deng Z."/>
            <person name="Luo H."/>
            <person name="Luo M."/>
            <person name="Zhao B."/>
        </authorList>
    </citation>
    <scope>NUCLEOTIDE SEQUENCE [LARGE SCALE GENOMIC DNA]</scope>
    <source>
        <strain evidence="2 3">1CP</strain>
    </source>
</reference>
<feature type="region of interest" description="Disordered" evidence="1">
    <location>
        <begin position="54"/>
        <end position="74"/>
    </location>
</feature>
<proteinExistence type="predicted"/>
<dbReference type="Proteomes" id="UP000186108">
    <property type="component" value="Chromosome"/>
</dbReference>
<accession>A0A1B1KFE1</accession>